<organism evidence="1 2">
    <name type="scientific">Vibrio gazogenes DSM 21264 = NBRC 103151</name>
    <dbReference type="NCBI Taxonomy" id="1123492"/>
    <lineage>
        <taxon>Bacteria</taxon>
        <taxon>Pseudomonadati</taxon>
        <taxon>Pseudomonadota</taxon>
        <taxon>Gammaproteobacteria</taxon>
        <taxon>Vibrionales</taxon>
        <taxon>Vibrionaceae</taxon>
        <taxon>Vibrio</taxon>
    </lineage>
</organism>
<sequence length="213" mass="24639">MAKLTSRNSVNTTPQMVEKKFSPQLLIPCEATQSGESHHHFPEYDAIMARYGVDDVRIVREFEKAISTAQRVWIIDKHLFSEDGKNPSHGRRIKKVVNWFLTNHIQTIRILTGHHDDQAEIEKEFKELEDFVTDDRAKVDAPLKVEISFAFKDFDYIHDRFAIIDEELWHFGATVGGFHRDVNAASRGWSADAHKAVQFFDTAWKMANANRKK</sequence>
<dbReference type="RefSeq" id="WP_072960320.1">
    <property type="nucleotide sequence ID" value="NZ_FQUH01000013.1"/>
</dbReference>
<evidence type="ECO:0000313" key="2">
    <source>
        <dbReference type="Proteomes" id="UP000184159"/>
    </source>
</evidence>
<proteinExistence type="predicted"/>
<gene>
    <name evidence="1" type="ORF">SAMN02745781_02684</name>
</gene>
<protein>
    <submittedName>
        <fullName evidence="1">Uncharacterized protein</fullName>
    </submittedName>
</protein>
<reference evidence="2" key="1">
    <citation type="submission" date="2016-11" db="EMBL/GenBank/DDBJ databases">
        <authorList>
            <person name="Varghese N."/>
            <person name="Submissions S."/>
        </authorList>
    </citation>
    <scope>NUCLEOTIDE SEQUENCE [LARGE SCALE GENOMIC DNA]</scope>
    <source>
        <strain evidence="2">DSM 21264</strain>
    </source>
</reference>
<dbReference type="Proteomes" id="UP000184159">
    <property type="component" value="Unassembled WGS sequence"/>
</dbReference>
<dbReference type="AlphaFoldDB" id="A0A1M5CXA9"/>
<dbReference type="EMBL" id="FQUH01000013">
    <property type="protein sequence ID" value="SHF59380.1"/>
    <property type="molecule type" value="Genomic_DNA"/>
</dbReference>
<evidence type="ECO:0000313" key="1">
    <source>
        <dbReference type="EMBL" id="SHF59380.1"/>
    </source>
</evidence>
<keyword evidence="2" id="KW-1185">Reference proteome</keyword>
<accession>A0A1M5CXA9</accession>
<name>A0A1M5CXA9_VIBGA</name>